<protein>
    <submittedName>
        <fullName evidence="1">Uncharacterized protein</fullName>
    </submittedName>
</protein>
<accession>A0ABQ5BJK8</accession>
<name>A0ABQ5BJK8_9ASTR</name>
<sequence>MALLWTAPKRMIHTGISYRGGSMLKWSIAGFQNSGAWGSPLESFILGIQIQTDSDGIGTKRAVTGLDLEVFSKAYEERLNEAHAAGSIPVDLSLELQIK</sequence>
<reference evidence="1" key="1">
    <citation type="journal article" date="2022" name="Int. J. Mol. Sci.">
        <title>Draft Genome of Tanacetum Coccineum: Genomic Comparison of Closely Related Tanacetum-Family Plants.</title>
        <authorList>
            <person name="Yamashiro T."/>
            <person name="Shiraishi A."/>
            <person name="Nakayama K."/>
            <person name="Satake H."/>
        </authorList>
    </citation>
    <scope>NUCLEOTIDE SEQUENCE</scope>
</reference>
<keyword evidence="2" id="KW-1185">Reference proteome</keyword>
<gene>
    <name evidence="1" type="ORF">Tco_0873681</name>
</gene>
<dbReference type="EMBL" id="BQNB010013359">
    <property type="protein sequence ID" value="GJT14975.1"/>
    <property type="molecule type" value="Genomic_DNA"/>
</dbReference>
<proteinExistence type="predicted"/>
<organism evidence="1 2">
    <name type="scientific">Tanacetum coccineum</name>
    <dbReference type="NCBI Taxonomy" id="301880"/>
    <lineage>
        <taxon>Eukaryota</taxon>
        <taxon>Viridiplantae</taxon>
        <taxon>Streptophyta</taxon>
        <taxon>Embryophyta</taxon>
        <taxon>Tracheophyta</taxon>
        <taxon>Spermatophyta</taxon>
        <taxon>Magnoliopsida</taxon>
        <taxon>eudicotyledons</taxon>
        <taxon>Gunneridae</taxon>
        <taxon>Pentapetalae</taxon>
        <taxon>asterids</taxon>
        <taxon>campanulids</taxon>
        <taxon>Asterales</taxon>
        <taxon>Asteraceae</taxon>
        <taxon>Asteroideae</taxon>
        <taxon>Anthemideae</taxon>
        <taxon>Anthemidinae</taxon>
        <taxon>Tanacetum</taxon>
    </lineage>
</organism>
<dbReference type="Proteomes" id="UP001151760">
    <property type="component" value="Unassembled WGS sequence"/>
</dbReference>
<reference evidence="1" key="2">
    <citation type="submission" date="2022-01" db="EMBL/GenBank/DDBJ databases">
        <authorList>
            <person name="Yamashiro T."/>
            <person name="Shiraishi A."/>
            <person name="Satake H."/>
            <person name="Nakayama K."/>
        </authorList>
    </citation>
    <scope>NUCLEOTIDE SEQUENCE</scope>
</reference>
<evidence type="ECO:0000313" key="1">
    <source>
        <dbReference type="EMBL" id="GJT14975.1"/>
    </source>
</evidence>
<comment type="caution">
    <text evidence="1">The sequence shown here is derived from an EMBL/GenBank/DDBJ whole genome shotgun (WGS) entry which is preliminary data.</text>
</comment>
<evidence type="ECO:0000313" key="2">
    <source>
        <dbReference type="Proteomes" id="UP001151760"/>
    </source>
</evidence>